<name>A0A9N9RC90_9NEOP</name>
<evidence type="ECO:0000259" key="2">
    <source>
        <dbReference type="Pfam" id="PF16051"/>
    </source>
</evidence>
<reference evidence="3" key="1">
    <citation type="submission" date="2021-12" db="EMBL/GenBank/DDBJ databases">
        <authorList>
            <person name="King R."/>
        </authorList>
    </citation>
    <scope>NUCLEOTIDE SEQUENCE</scope>
</reference>
<accession>A0A9N9RC90</accession>
<dbReference type="Proteomes" id="UP001153714">
    <property type="component" value="Chromosome 6"/>
</dbReference>
<feature type="compositionally biased region" description="Low complexity" evidence="1">
    <location>
        <begin position="81"/>
        <end position="93"/>
    </location>
</feature>
<dbReference type="EMBL" id="OU893337">
    <property type="protein sequence ID" value="CAG9793836.1"/>
    <property type="molecule type" value="Genomic_DNA"/>
</dbReference>
<reference evidence="3" key="2">
    <citation type="submission" date="2022-10" db="EMBL/GenBank/DDBJ databases">
        <authorList>
            <consortium name="ENA_rothamsted_submissions"/>
            <consortium name="culmorum"/>
            <person name="King R."/>
        </authorList>
    </citation>
    <scope>NUCLEOTIDE SEQUENCE</scope>
</reference>
<feature type="compositionally biased region" description="Low complexity" evidence="1">
    <location>
        <begin position="52"/>
        <end position="61"/>
    </location>
</feature>
<gene>
    <name evidence="3" type="ORF">DIATSA_LOCUS11249</name>
</gene>
<proteinExistence type="predicted"/>
<dbReference type="InterPro" id="IPR032050">
    <property type="entry name" value="DUF4797"/>
</dbReference>
<dbReference type="Pfam" id="PF16051">
    <property type="entry name" value="DUF4797"/>
    <property type="match status" value="1"/>
</dbReference>
<dbReference type="OrthoDB" id="8197399at2759"/>
<protein>
    <recommendedName>
        <fullName evidence="2">DUF4797 domain-containing protein</fullName>
    </recommendedName>
</protein>
<organism evidence="3 4">
    <name type="scientific">Diatraea saccharalis</name>
    <name type="common">sugarcane borer</name>
    <dbReference type="NCBI Taxonomy" id="40085"/>
    <lineage>
        <taxon>Eukaryota</taxon>
        <taxon>Metazoa</taxon>
        <taxon>Ecdysozoa</taxon>
        <taxon>Arthropoda</taxon>
        <taxon>Hexapoda</taxon>
        <taxon>Insecta</taxon>
        <taxon>Pterygota</taxon>
        <taxon>Neoptera</taxon>
        <taxon>Endopterygota</taxon>
        <taxon>Lepidoptera</taxon>
        <taxon>Glossata</taxon>
        <taxon>Ditrysia</taxon>
        <taxon>Pyraloidea</taxon>
        <taxon>Crambidae</taxon>
        <taxon>Crambinae</taxon>
        <taxon>Diatraea</taxon>
    </lineage>
</organism>
<feature type="region of interest" description="Disordered" evidence="1">
    <location>
        <begin position="28"/>
        <end position="109"/>
    </location>
</feature>
<sequence>MPEQVSTPRGGRLLKALSRHLSHRGADVEYLGSSSSSDSVSCEQGKTDDRLSYSPSDSGSDGSKRQRRHRSTVSLRRMFESLNLTSRSQSCSSSERHHQKKKQQQPKRILRQPVTYTYVRGLSGLPTQRVPRHTVYCSSLGLNR</sequence>
<evidence type="ECO:0000313" key="3">
    <source>
        <dbReference type="EMBL" id="CAG9793836.1"/>
    </source>
</evidence>
<keyword evidence="4" id="KW-1185">Reference proteome</keyword>
<evidence type="ECO:0000313" key="4">
    <source>
        <dbReference type="Proteomes" id="UP001153714"/>
    </source>
</evidence>
<feature type="domain" description="DUF4797" evidence="2">
    <location>
        <begin position="106"/>
        <end position="133"/>
    </location>
</feature>
<dbReference type="AlphaFoldDB" id="A0A9N9RC90"/>
<feature type="compositionally biased region" description="Basic residues" evidence="1">
    <location>
        <begin position="97"/>
        <end position="109"/>
    </location>
</feature>
<evidence type="ECO:0000256" key="1">
    <source>
        <dbReference type="SAM" id="MobiDB-lite"/>
    </source>
</evidence>